<keyword evidence="2" id="KW-0645">Protease</keyword>
<feature type="signal peptide" evidence="5">
    <location>
        <begin position="1"/>
        <end position="18"/>
    </location>
</feature>
<dbReference type="Pfam" id="PF09825">
    <property type="entry name" value="BPL_N"/>
    <property type="match status" value="1"/>
</dbReference>
<dbReference type="OrthoDB" id="9799980at2"/>
<evidence type="ECO:0000256" key="2">
    <source>
        <dbReference type="ARBA" id="ARBA00022670"/>
    </source>
</evidence>
<dbReference type="Gene3D" id="3.40.50.880">
    <property type="match status" value="2"/>
</dbReference>
<dbReference type="InterPro" id="IPR005320">
    <property type="entry name" value="Peptidase_S51"/>
</dbReference>
<dbReference type="AlphaFoldDB" id="A0A146GFV0"/>
<keyword evidence="4" id="KW-0720">Serine protease</keyword>
<dbReference type="PANTHER" id="PTHR36175">
    <property type="entry name" value="CYANOPHYCINASE"/>
    <property type="match status" value="1"/>
</dbReference>
<dbReference type="Pfam" id="PF03575">
    <property type="entry name" value="Peptidase_S51"/>
    <property type="match status" value="1"/>
</dbReference>
<dbReference type="GO" id="GO:0006508">
    <property type="term" value="P:proteolysis"/>
    <property type="evidence" value="ECO:0007669"/>
    <property type="project" value="UniProtKB-KW"/>
</dbReference>
<dbReference type="STRING" id="690879.TSACC_3393"/>
<dbReference type="Proteomes" id="UP000076023">
    <property type="component" value="Unassembled WGS sequence"/>
</dbReference>
<feature type="chain" id="PRO_5007524962" evidence="5">
    <location>
        <begin position="19"/>
        <end position="516"/>
    </location>
</feature>
<dbReference type="PANTHER" id="PTHR36175:SF1">
    <property type="entry name" value="CYANOPHYCINASE"/>
    <property type="match status" value="1"/>
</dbReference>
<sequence length="516" mass="55031">MRNLIASILFISSASVFAAATDTATPVTGPTAGTLLVVGGGDKTSIWPTFLDLAGGKDAPIVVITTASPKNGADNKDFQELQALGATHLTLLHTDDRTKANSNEFTAPLREAKAVWITGGRQWRLVDSYLNTKTEKEIFNLLDRGGVVGGSSAGASIQASYLLRGARSGNSVLMAAGYEEGFGFLKNTAVDQHVNTRGRAEDMLQVLEAHPNLLGIGLDESTGIIVRKDRADVIGAGYAHFTAREVGKDRSFELQSGGAFDLGSRHPIDLVSEQAGDQGTTAKDPGTVRVAIYADEGSPKAPDLIEGCLGTLPEKFHLERVTADQIRQGVLSNFDVIAQGGGRASLQAEALGDDGKEKIREFLRKGGGYVGICAGAYLAASDRPYYLRIVNARVVDREHWARGGGDVQIRFTDEGKTELRQETPVVQIRYNQGPLLARDSQADLPSYTELAVYETEIAKKGAPEGVMKGTSAMISAPFGNGRVFLSSPHPERTPGLESILQSAVLWVAKRDTPANP</sequence>
<feature type="domain" description="Biotin-protein ligase N-terminal" evidence="6">
    <location>
        <begin position="312"/>
        <end position="382"/>
    </location>
</feature>
<evidence type="ECO:0000259" key="6">
    <source>
        <dbReference type="Pfam" id="PF09825"/>
    </source>
</evidence>
<evidence type="ECO:0000256" key="5">
    <source>
        <dbReference type="SAM" id="SignalP"/>
    </source>
</evidence>
<dbReference type="SUPFAM" id="SSF52317">
    <property type="entry name" value="Class I glutamine amidotransferase-like"/>
    <property type="match status" value="2"/>
</dbReference>
<evidence type="ECO:0000313" key="7">
    <source>
        <dbReference type="EMBL" id="GAT35328.1"/>
    </source>
</evidence>
<keyword evidence="8" id="KW-1185">Reference proteome</keyword>
<comment type="caution">
    <text evidence="7">The sequence shown here is derived from an EMBL/GenBank/DDBJ whole genome shotgun (WGS) entry which is preliminary data.</text>
</comment>
<dbReference type="InterPro" id="IPR019197">
    <property type="entry name" value="Biotin-prot_ligase_N"/>
</dbReference>
<comment type="similarity">
    <text evidence="1">Belongs to the peptidase S51 family.</text>
</comment>
<keyword evidence="5" id="KW-0732">Signal</keyword>
<organism evidence="7 8">
    <name type="scientific">Terrimicrobium sacchariphilum</name>
    <dbReference type="NCBI Taxonomy" id="690879"/>
    <lineage>
        <taxon>Bacteria</taxon>
        <taxon>Pseudomonadati</taxon>
        <taxon>Verrucomicrobiota</taxon>
        <taxon>Terrimicrobiia</taxon>
        <taxon>Terrimicrobiales</taxon>
        <taxon>Terrimicrobiaceae</taxon>
        <taxon>Terrimicrobium</taxon>
    </lineage>
</organism>
<dbReference type="EMBL" id="BDCO01000003">
    <property type="protein sequence ID" value="GAT35328.1"/>
    <property type="molecule type" value="Genomic_DNA"/>
</dbReference>
<dbReference type="CDD" id="cd03145">
    <property type="entry name" value="GAT1_cyanophycinase"/>
    <property type="match status" value="1"/>
</dbReference>
<gene>
    <name evidence="7" type="ORF">TSACC_3393</name>
</gene>
<name>A0A146GFV0_TERSA</name>
<evidence type="ECO:0000256" key="4">
    <source>
        <dbReference type="ARBA" id="ARBA00022825"/>
    </source>
</evidence>
<dbReference type="InterPro" id="IPR029062">
    <property type="entry name" value="Class_I_gatase-like"/>
</dbReference>
<reference evidence="8" key="1">
    <citation type="journal article" date="2017" name="Genome Announc.">
        <title>Draft Genome Sequence of Terrimicrobium sacchariphilum NM-5T, a Facultative Anaerobic Soil Bacterium of the Class Spartobacteria.</title>
        <authorList>
            <person name="Qiu Y.L."/>
            <person name="Tourlousse D.M."/>
            <person name="Matsuura N."/>
            <person name="Ohashi A."/>
            <person name="Sekiguchi Y."/>
        </authorList>
    </citation>
    <scope>NUCLEOTIDE SEQUENCE [LARGE SCALE GENOMIC DNA]</scope>
    <source>
        <strain evidence="8">NM-5</strain>
    </source>
</reference>
<proteinExistence type="inferred from homology"/>
<dbReference type="InParanoid" id="A0A146GFV0"/>
<protein>
    <submittedName>
        <fullName evidence="7">Cyanophycinase</fullName>
    </submittedName>
</protein>
<evidence type="ECO:0000256" key="1">
    <source>
        <dbReference type="ARBA" id="ARBA00006534"/>
    </source>
</evidence>
<keyword evidence="3" id="KW-0378">Hydrolase</keyword>
<dbReference type="RefSeq" id="WP_075081149.1">
    <property type="nucleotide sequence ID" value="NZ_BDCO01000003.1"/>
</dbReference>
<accession>A0A146GFV0</accession>
<evidence type="ECO:0000256" key="3">
    <source>
        <dbReference type="ARBA" id="ARBA00022801"/>
    </source>
</evidence>
<dbReference type="GO" id="GO:0008236">
    <property type="term" value="F:serine-type peptidase activity"/>
    <property type="evidence" value="ECO:0007669"/>
    <property type="project" value="UniProtKB-KW"/>
</dbReference>
<evidence type="ECO:0000313" key="8">
    <source>
        <dbReference type="Proteomes" id="UP000076023"/>
    </source>
</evidence>